<protein>
    <submittedName>
        <fullName evidence="1">Uncharacterized protein</fullName>
    </submittedName>
</protein>
<evidence type="ECO:0000313" key="1">
    <source>
        <dbReference type="EMBL" id="MFB5946136.1"/>
    </source>
</evidence>
<reference evidence="1 2" key="1">
    <citation type="submission" date="2024-04" db="EMBL/GenBank/DDBJ databases">
        <title>Albibacterium profundi sp. nov., isolated from sediment of the Challenger Deep of Mariana Trench.</title>
        <authorList>
            <person name="Wang Y."/>
        </authorList>
    </citation>
    <scope>NUCLEOTIDE SEQUENCE [LARGE SCALE GENOMIC DNA]</scope>
    <source>
        <strain evidence="1 2">RHL897</strain>
    </source>
</reference>
<dbReference type="Proteomes" id="UP001580928">
    <property type="component" value="Unassembled WGS sequence"/>
</dbReference>
<name>A0ABV5CEZ8_9SPHI</name>
<accession>A0ABV5CEZ8</accession>
<gene>
    <name evidence="1" type="ORF">WKR92_09855</name>
</gene>
<organism evidence="1 2">
    <name type="scientific">Albibacterium profundi</name>
    <dbReference type="NCBI Taxonomy" id="3134906"/>
    <lineage>
        <taxon>Bacteria</taxon>
        <taxon>Pseudomonadati</taxon>
        <taxon>Bacteroidota</taxon>
        <taxon>Sphingobacteriia</taxon>
        <taxon>Sphingobacteriales</taxon>
        <taxon>Sphingobacteriaceae</taxon>
        <taxon>Albibacterium</taxon>
    </lineage>
</organism>
<comment type="caution">
    <text evidence="1">The sequence shown here is derived from an EMBL/GenBank/DDBJ whole genome shotgun (WGS) entry which is preliminary data.</text>
</comment>
<keyword evidence="2" id="KW-1185">Reference proteome</keyword>
<dbReference type="RefSeq" id="WP_375557665.1">
    <property type="nucleotide sequence ID" value="NZ_JBBVGT010000002.1"/>
</dbReference>
<evidence type="ECO:0000313" key="2">
    <source>
        <dbReference type="Proteomes" id="UP001580928"/>
    </source>
</evidence>
<sequence>MTNFSDLNISTSKRFVGDKIKIAKIFNREIVLKDFKIEDSKFEGKGDRLKLHFELDGEEHITFTASKTLMEMVKRIPSESFPVKTTIVKEGEYFVFT</sequence>
<proteinExistence type="predicted"/>
<dbReference type="EMBL" id="JBBVGT010000002">
    <property type="protein sequence ID" value="MFB5946136.1"/>
    <property type="molecule type" value="Genomic_DNA"/>
</dbReference>